<feature type="compositionally biased region" description="Low complexity" evidence="1">
    <location>
        <begin position="73"/>
        <end position="83"/>
    </location>
</feature>
<dbReference type="CDD" id="cd09272">
    <property type="entry name" value="RNase_HI_RT_Ty1"/>
    <property type="match status" value="1"/>
</dbReference>
<protein>
    <submittedName>
        <fullName evidence="3">Retrovirus-related Pol polyprotein from transposon TNT 1-94</fullName>
    </submittedName>
</protein>
<feature type="domain" description="Reverse transcriptase Ty1/copia-type" evidence="2">
    <location>
        <begin position="214"/>
        <end position="335"/>
    </location>
</feature>
<proteinExistence type="predicted"/>
<accession>A0A1J3GF19</accession>
<feature type="compositionally biased region" description="Polar residues" evidence="1">
    <location>
        <begin position="127"/>
        <end position="138"/>
    </location>
</feature>
<reference evidence="3" key="1">
    <citation type="submission" date="2016-07" db="EMBL/GenBank/DDBJ databases">
        <title>De novo transcriptome assembly of four accessions of the metal hyperaccumulator plant Noccaea caerulescens.</title>
        <authorList>
            <person name="Blande D."/>
            <person name="Halimaa P."/>
            <person name="Tervahauta A.I."/>
            <person name="Aarts M.G."/>
            <person name="Karenlampi S.O."/>
        </authorList>
    </citation>
    <scope>NUCLEOTIDE SEQUENCE</scope>
</reference>
<name>A0A1J3GF19_NOCCA</name>
<evidence type="ECO:0000259" key="2">
    <source>
        <dbReference type="Pfam" id="PF07727"/>
    </source>
</evidence>
<dbReference type="PANTHER" id="PTHR11439:SF463">
    <property type="entry name" value="REVERSE TRANSCRIPTASE TY1_COPIA-TYPE DOMAIN-CONTAINING PROTEIN"/>
    <property type="match status" value="1"/>
</dbReference>
<dbReference type="SUPFAM" id="SSF56672">
    <property type="entry name" value="DNA/RNA polymerases"/>
    <property type="match status" value="1"/>
</dbReference>
<feature type="compositionally biased region" description="Polar residues" evidence="1">
    <location>
        <begin position="1"/>
        <end position="23"/>
    </location>
</feature>
<dbReference type="Pfam" id="PF07727">
    <property type="entry name" value="RVT_2"/>
    <property type="match status" value="1"/>
</dbReference>
<dbReference type="AlphaFoldDB" id="A0A1J3GF19"/>
<feature type="compositionally biased region" description="Low complexity" evidence="1">
    <location>
        <begin position="111"/>
        <end position="126"/>
    </location>
</feature>
<dbReference type="PANTHER" id="PTHR11439">
    <property type="entry name" value="GAG-POL-RELATED RETROTRANSPOSON"/>
    <property type="match status" value="1"/>
</dbReference>
<sequence length="677" mass="75575">MISSSTELPSFESPISFTPTATSVPIPPSPLIPAPLSSSEHMGSSGSDSPPEMMHHSQLTSTPSSPADFVEHSATSVTSTSSSPPNGGHETNDNNNGLSSPSPPPSPFAAQSQTPTGSPSSTESHSLNPTSASSTSTHIAVDEPPPVPALPVPQNTHQMQTRGKNHISKPNKKYGLSALLQNKDWEPRTVNQALKHKLWRGSMSDEYDAQIRHRTWDLVPPSPDMNIIDNKWIFRLKYQPCGSIDKYKSRLVAKGFTQQPGLDYFETFSPVIKATTIRVVLDVAASCDWPLRQIDINNAFLQGSLKEEVYMRQPPGFVDPDRPTHVCRLKKPIYCTIIFSLLVSKTLLQIQHSLCCRKDPPWFTYWSTLTTLWSREMTQLLLKQFYRTWLLVSLKYMGELSYFLGIEVIRTSHGLHLNQRKYILDLLNKMQMQDAKPIATPMATEPKLVMSGEKHSNPSEYRTLVGSLQYLAFTRPDIAYAVNKLSQFMHSPTSDHWQAAKRVLRYLTGTPTHGLFFSKSNPLSLHAYSDADWAGDTDNYVSTNGYIVYLGKHAVSWSAKKQKGVARSSTEAEYRSVANTASEVVWICSLLHELGVQQHTAPPIYCGATYLCANPVFHSRMKHLALDYHFIRDLVQSRQLRVSHVSTYDQLADTLAKPLGRARFTLLRDKIGVTKGP</sequence>
<dbReference type="InterPro" id="IPR013103">
    <property type="entry name" value="RVT_2"/>
</dbReference>
<organism evidence="3">
    <name type="scientific">Noccaea caerulescens</name>
    <name type="common">Alpine penny-cress</name>
    <name type="synonym">Thlaspi caerulescens</name>
    <dbReference type="NCBI Taxonomy" id="107243"/>
    <lineage>
        <taxon>Eukaryota</taxon>
        <taxon>Viridiplantae</taxon>
        <taxon>Streptophyta</taxon>
        <taxon>Embryophyta</taxon>
        <taxon>Tracheophyta</taxon>
        <taxon>Spermatophyta</taxon>
        <taxon>Magnoliopsida</taxon>
        <taxon>eudicotyledons</taxon>
        <taxon>Gunneridae</taxon>
        <taxon>Pentapetalae</taxon>
        <taxon>rosids</taxon>
        <taxon>malvids</taxon>
        <taxon>Brassicales</taxon>
        <taxon>Brassicaceae</taxon>
        <taxon>Coluteocarpeae</taxon>
        <taxon>Noccaea</taxon>
    </lineage>
</organism>
<evidence type="ECO:0000256" key="1">
    <source>
        <dbReference type="SAM" id="MobiDB-lite"/>
    </source>
</evidence>
<gene>
    <name evidence="3" type="ORF">LE_TR2925_c7_g1_i1_g.8526</name>
</gene>
<dbReference type="EMBL" id="GEVL01022610">
    <property type="protein sequence ID" value="JAU54731.1"/>
    <property type="molecule type" value="Transcribed_RNA"/>
</dbReference>
<feature type="region of interest" description="Disordered" evidence="1">
    <location>
        <begin position="1"/>
        <end position="171"/>
    </location>
</feature>
<dbReference type="InterPro" id="IPR043502">
    <property type="entry name" value="DNA/RNA_pol_sf"/>
</dbReference>
<feature type="compositionally biased region" description="Low complexity" evidence="1">
    <location>
        <begin position="34"/>
        <end position="49"/>
    </location>
</feature>
<evidence type="ECO:0000313" key="3">
    <source>
        <dbReference type="EMBL" id="JAU54731.1"/>
    </source>
</evidence>